<evidence type="ECO:0000313" key="2">
    <source>
        <dbReference type="EMBL" id="GAE83158.1"/>
    </source>
</evidence>
<keyword evidence="1" id="KW-0472">Membrane</keyword>
<name>W4URA5_9BACE</name>
<dbReference type="STRING" id="1445607.JCM10512_1413"/>
<sequence length="53" mass="6241">MHVQRTKSPGISLSYFFECLPLIFYTSFTIHHFYIEKTGCFSVAKKQTLFIFS</sequence>
<evidence type="ECO:0000313" key="3">
    <source>
        <dbReference type="Proteomes" id="UP000019131"/>
    </source>
</evidence>
<keyword evidence="1" id="KW-0812">Transmembrane</keyword>
<dbReference type="EMBL" id="BAIV01000007">
    <property type="protein sequence ID" value="GAE83158.1"/>
    <property type="molecule type" value="Genomic_DNA"/>
</dbReference>
<keyword evidence="1" id="KW-1133">Transmembrane helix</keyword>
<keyword evidence="3" id="KW-1185">Reference proteome</keyword>
<gene>
    <name evidence="2" type="ORF">JCM10512_1413</name>
</gene>
<feature type="transmembrane region" description="Helical" evidence="1">
    <location>
        <begin position="12"/>
        <end position="34"/>
    </location>
</feature>
<evidence type="ECO:0000256" key="1">
    <source>
        <dbReference type="SAM" id="Phobius"/>
    </source>
</evidence>
<accession>W4URA5</accession>
<dbReference type="Proteomes" id="UP000019131">
    <property type="component" value="Unassembled WGS sequence"/>
</dbReference>
<reference evidence="2 3" key="1">
    <citation type="journal article" date="2014" name="Genome Announc.">
        <title>Draft Genome Sequence of Bacteroides reticulotermitis Strain JCM 10512T, Isolated from the Gut of a Termite.</title>
        <authorList>
            <person name="Yuki M."/>
            <person name="Oshima K."/>
            <person name="Suda W."/>
            <person name="Sakamoto M."/>
            <person name="Iida T."/>
            <person name="Hattori M."/>
            <person name="Ohkuma M."/>
        </authorList>
    </citation>
    <scope>NUCLEOTIDE SEQUENCE [LARGE SCALE GENOMIC DNA]</scope>
    <source>
        <strain evidence="2 3">JCM 10512</strain>
    </source>
</reference>
<dbReference type="AlphaFoldDB" id="W4URA5"/>
<comment type="caution">
    <text evidence="2">The sequence shown here is derived from an EMBL/GenBank/DDBJ whole genome shotgun (WGS) entry which is preliminary data.</text>
</comment>
<protein>
    <submittedName>
        <fullName evidence="2">Uncharacterized protein</fullName>
    </submittedName>
</protein>
<proteinExistence type="predicted"/>
<organism evidence="2 3">
    <name type="scientific">Bacteroides reticulotermitis JCM 10512</name>
    <dbReference type="NCBI Taxonomy" id="1445607"/>
    <lineage>
        <taxon>Bacteria</taxon>
        <taxon>Pseudomonadati</taxon>
        <taxon>Bacteroidota</taxon>
        <taxon>Bacteroidia</taxon>
        <taxon>Bacteroidales</taxon>
        <taxon>Bacteroidaceae</taxon>
        <taxon>Bacteroides</taxon>
    </lineage>
</organism>